<dbReference type="Proteomes" id="UP000178328">
    <property type="component" value="Unassembled WGS sequence"/>
</dbReference>
<name>A0A1F6DQW5_9BACT</name>
<dbReference type="AlphaFoldDB" id="A0A1F6DQW5"/>
<accession>A0A1F6DQW5</accession>
<proteinExistence type="predicted"/>
<reference evidence="2 3" key="1">
    <citation type="journal article" date="2016" name="Nat. Commun.">
        <title>Thousands of microbial genomes shed light on interconnected biogeochemical processes in an aquifer system.</title>
        <authorList>
            <person name="Anantharaman K."/>
            <person name="Brown C.T."/>
            <person name="Hug L.A."/>
            <person name="Sharon I."/>
            <person name="Castelle C.J."/>
            <person name="Probst A.J."/>
            <person name="Thomas B.C."/>
            <person name="Singh A."/>
            <person name="Wilkins M.J."/>
            <person name="Karaoz U."/>
            <person name="Brodie E.L."/>
            <person name="Williams K.H."/>
            <person name="Hubbard S.S."/>
            <person name="Banfield J.F."/>
        </authorList>
    </citation>
    <scope>NUCLEOTIDE SEQUENCE [LARGE SCALE GENOMIC DNA]</scope>
</reference>
<feature type="transmembrane region" description="Helical" evidence="1">
    <location>
        <begin position="32"/>
        <end position="56"/>
    </location>
</feature>
<gene>
    <name evidence="2" type="ORF">A3C18_02190</name>
</gene>
<organism evidence="2 3">
    <name type="scientific">Candidatus Kaiserbacteria bacterium RIFCSPHIGHO2_02_FULL_54_11b</name>
    <dbReference type="NCBI Taxonomy" id="1798494"/>
    <lineage>
        <taxon>Bacteria</taxon>
        <taxon>Candidatus Kaiseribacteriota</taxon>
    </lineage>
</organism>
<feature type="transmembrane region" description="Helical" evidence="1">
    <location>
        <begin position="68"/>
        <end position="92"/>
    </location>
</feature>
<evidence type="ECO:0000256" key="1">
    <source>
        <dbReference type="SAM" id="Phobius"/>
    </source>
</evidence>
<comment type="caution">
    <text evidence="2">The sequence shown here is derived from an EMBL/GenBank/DDBJ whole genome shotgun (WGS) entry which is preliminary data.</text>
</comment>
<sequence length="105" mass="11524">MYTILKYLNFSVATVAIVLSVTVPIVDFSQHGSFLCSDIISIAVLVGGFVLFLATYLIDRSSLGRKYLYFLATLLLSYFIVVSTHGVVLFLLGLTGRMECSLFVG</sequence>
<keyword evidence="1" id="KW-1133">Transmembrane helix</keyword>
<dbReference type="EMBL" id="MFLH01000054">
    <property type="protein sequence ID" value="OGG63834.1"/>
    <property type="molecule type" value="Genomic_DNA"/>
</dbReference>
<keyword evidence="1" id="KW-0812">Transmembrane</keyword>
<protein>
    <submittedName>
        <fullName evidence="2">Uncharacterized protein</fullName>
    </submittedName>
</protein>
<evidence type="ECO:0000313" key="2">
    <source>
        <dbReference type="EMBL" id="OGG63834.1"/>
    </source>
</evidence>
<evidence type="ECO:0000313" key="3">
    <source>
        <dbReference type="Proteomes" id="UP000178328"/>
    </source>
</evidence>
<feature type="transmembrane region" description="Helical" evidence="1">
    <location>
        <begin position="7"/>
        <end position="26"/>
    </location>
</feature>
<keyword evidence="1" id="KW-0472">Membrane</keyword>